<protein>
    <recommendedName>
        <fullName evidence="3">DUF3025 domain-containing protein</fullName>
    </recommendedName>
</protein>
<dbReference type="Pfam" id="PF11227">
    <property type="entry name" value="DUF3025"/>
    <property type="match status" value="1"/>
</dbReference>
<evidence type="ECO:0000313" key="1">
    <source>
        <dbReference type="EMBL" id="GLR26060.1"/>
    </source>
</evidence>
<name>A0ABQ5YN73_9BURK</name>
<proteinExistence type="predicted"/>
<accession>A0ABQ5YN73</accession>
<comment type="caution">
    <text evidence="1">The sequence shown here is derived from an EMBL/GenBank/DDBJ whole genome shotgun (WGS) entry which is preliminary data.</text>
</comment>
<dbReference type="EMBL" id="BSOJ01000012">
    <property type="protein sequence ID" value="GLR26060.1"/>
    <property type="molecule type" value="Genomic_DNA"/>
</dbReference>
<reference evidence="2" key="1">
    <citation type="journal article" date="2019" name="Int. J. Syst. Evol. Microbiol.">
        <title>The Global Catalogue of Microorganisms (GCM) 10K type strain sequencing project: providing services to taxonomists for standard genome sequencing and annotation.</title>
        <authorList>
            <consortium name="The Broad Institute Genomics Platform"/>
            <consortium name="The Broad Institute Genome Sequencing Center for Infectious Disease"/>
            <person name="Wu L."/>
            <person name="Ma J."/>
        </authorList>
    </citation>
    <scope>NUCLEOTIDE SEQUENCE [LARGE SCALE GENOMIC DNA]</scope>
    <source>
        <strain evidence="2">NBRC 105857</strain>
    </source>
</reference>
<dbReference type="Proteomes" id="UP001156664">
    <property type="component" value="Unassembled WGS sequence"/>
</dbReference>
<evidence type="ECO:0000313" key="2">
    <source>
        <dbReference type="Proteomes" id="UP001156664"/>
    </source>
</evidence>
<gene>
    <name evidence="1" type="ORF">GCM10007875_11480</name>
</gene>
<dbReference type="InterPro" id="IPR021390">
    <property type="entry name" value="DUF3025"/>
</dbReference>
<evidence type="ECO:0008006" key="3">
    <source>
        <dbReference type="Google" id="ProtNLM"/>
    </source>
</evidence>
<keyword evidence="2" id="KW-1185">Reference proteome</keyword>
<organism evidence="1 2">
    <name type="scientific">Limnobacter litoralis</name>
    <dbReference type="NCBI Taxonomy" id="481366"/>
    <lineage>
        <taxon>Bacteria</taxon>
        <taxon>Pseudomonadati</taxon>
        <taxon>Pseudomonadota</taxon>
        <taxon>Betaproteobacteria</taxon>
        <taxon>Burkholderiales</taxon>
        <taxon>Burkholderiaceae</taxon>
        <taxon>Limnobacter</taxon>
    </lineage>
</organism>
<sequence>MLGFDDARAMYLEQPQSTGWVARQMNELADSLGQSVRFEYSQDSLGALDYEKCVASGRIPTRDCAHDWYNAWVWLRYPAFKRALNLRHMAEAGKPAGANGRNRCRDAMTLFDENGLLLLTHRSELIGALHAFDWKALFCDMRPWWFGDVRVVVVGHGLLEALHRPYKGLCAKVRCVLLDPVANQVRTDDERLCIEVESLRTPAELLPLPVMGIPGWFSESAAPGFYDDPRVFRSKPTRRIESRD</sequence>